<name>A0A644ZLT7_9ZZZZ</name>
<dbReference type="PANTHER" id="PTHR43581">
    <property type="entry name" value="ATP/GTP PHOSPHATASE"/>
    <property type="match status" value="1"/>
</dbReference>
<dbReference type="SUPFAM" id="SSF52540">
    <property type="entry name" value="P-loop containing nucleoside triphosphate hydrolases"/>
    <property type="match status" value="1"/>
</dbReference>
<sequence>MRIEKIEISNYKSVANSQVLSLHDKVTAVIGKNESGKSNVLDCIGNVSISSSDESYRRKMSQPSRYNLQDDTAVTLIFRIDEEERSKLNVQDKITIIQYRTNDTPFMGRIVQGFGKEYFENPDFGNKLDKIKEILANHFPLQHNLHKQIFNSALSALDDLAVIHNLKWKSQISFLFTLEKQIPNQEDAVLFRQQLEYIQRYSDRYYDIFPDIVYYTEQNLNSQYSFKKDDFDNLRTSHGEMLINFIKAAKFNENLFEEMMLTYDSGRKQDLIDDLKELIDAQINRQFNQFYPQEIVSLVPSVENSSLKFFVKSNSRNITISERSNGLKWYLNLFITLLSKNIQNKNILFVIDEPGVHLHVDAQKELRRLFYELPSNYQILYSTHSPFMISENHISDIKVIQKNQEGITEIVNSVFSENILQTTKKETLSPILKSIGMSQQHVFGAYPGKINVITEGITDSMYLRAMAKNLDENRFVFIPAIGASNIYNLGLILWGWGFKYICLYDFDSAGIREQKKAINKYGLENTISLSNVCDGEDITIEDLIDDADFELVDLKKELVKKSVSKMLEAKKLCHNLSSADVVISELTRNNFTVLFDLMEKSFVKN</sequence>
<dbReference type="EMBL" id="VSSQ01008382">
    <property type="protein sequence ID" value="MPM38714.1"/>
    <property type="molecule type" value="Genomic_DNA"/>
</dbReference>
<protein>
    <submittedName>
        <fullName evidence="2">Chromosome partition protein Smc</fullName>
    </submittedName>
</protein>
<feature type="domain" description="Endonuclease GajA/Old nuclease/RecF-like AAA" evidence="1">
    <location>
        <begin position="1"/>
        <end position="389"/>
    </location>
</feature>
<evidence type="ECO:0000259" key="1">
    <source>
        <dbReference type="Pfam" id="PF13175"/>
    </source>
</evidence>
<dbReference type="PANTHER" id="PTHR43581:SF4">
    <property type="entry name" value="ATP_GTP PHOSPHATASE"/>
    <property type="match status" value="1"/>
</dbReference>
<accession>A0A644ZLT7</accession>
<proteinExistence type="predicted"/>
<organism evidence="2">
    <name type="scientific">bioreactor metagenome</name>
    <dbReference type="NCBI Taxonomy" id="1076179"/>
    <lineage>
        <taxon>unclassified sequences</taxon>
        <taxon>metagenomes</taxon>
        <taxon>ecological metagenomes</taxon>
    </lineage>
</organism>
<dbReference type="AlphaFoldDB" id="A0A644ZLT7"/>
<gene>
    <name evidence="2" type="primary">smc_36</name>
    <name evidence="2" type="ORF">SDC9_85344</name>
</gene>
<dbReference type="Pfam" id="PF13175">
    <property type="entry name" value="AAA_15"/>
    <property type="match status" value="1"/>
</dbReference>
<reference evidence="2" key="1">
    <citation type="submission" date="2019-08" db="EMBL/GenBank/DDBJ databases">
        <authorList>
            <person name="Kucharzyk K."/>
            <person name="Murdoch R.W."/>
            <person name="Higgins S."/>
            <person name="Loffler F."/>
        </authorList>
    </citation>
    <scope>NUCLEOTIDE SEQUENCE</scope>
</reference>
<dbReference type="InterPro" id="IPR051396">
    <property type="entry name" value="Bact_Antivir_Def_Nuclease"/>
</dbReference>
<comment type="caution">
    <text evidence="2">The sequence shown here is derived from an EMBL/GenBank/DDBJ whole genome shotgun (WGS) entry which is preliminary data.</text>
</comment>
<dbReference type="InterPro" id="IPR041685">
    <property type="entry name" value="AAA_GajA/Old/RecF-like"/>
</dbReference>
<dbReference type="Gene3D" id="3.40.50.300">
    <property type="entry name" value="P-loop containing nucleotide triphosphate hydrolases"/>
    <property type="match status" value="1"/>
</dbReference>
<dbReference type="InterPro" id="IPR027417">
    <property type="entry name" value="P-loop_NTPase"/>
</dbReference>
<evidence type="ECO:0000313" key="2">
    <source>
        <dbReference type="EMBL" id="MPM38714.1"/>
    </source>
</evidence>